<protein>
    <submittedName>
        <fullName evidence="4">Uncharacterized protein</fullName>
    </submittedName>
</protein>
<dbReference type="PRINTS" id="PR00081">
    <property type="entry name" value="GDHRDH"/>
</dbReference>
<dbReference type="STRING" id="602072.A0A1R3RJM1"/>
<gene>
    <name evidence="4" type="ORF">ASPCADRAFT_208341</name>
</gene>
<accession>A0A1R3RJM1</accession>
<dbReference type="PANTHER" id="PTHR24320:SF282">
    <property type="entry name" value="WW DOMAIN-CONTAINING OXIDOREDUCTASE"/>
    <property type="match status" value="1"/>
</dbReference>
<evidence type="ECO:0000256" key="3">
    <source>
        <dbReference type="ARBA" id="ARBA00023002"/>
    </source>
</evidence>
<dbReference type="GO" id="GO:0016491">
    <property type="term" value="F:oxidoreductase activity"/>
    <property type="evidence" value="ECO:0007669"/>
    <property type="project" value="UniProtKB-KW"/>
</dbReference>
<comment type="similarity">
    <text evidence="1">Belongs to the short-chain dehydrogenases/reductases (SDR) family.</text>
</comment>
<dbReference type="AlphaFoldDB" id="A0A1R3RJM1"/>
<proteinExistence type="inferred from homology"/>
<dbReference type="PANTHER" id="PTHR24320">
    <property type="entry name" value="RETINOL DEHYDROGENASE"/>
    <property type="match status" value="1"/>
</dbReference>
<dbReference type="InterPro" id="IPR002347">
    <property type="entry name" value="SDR_fam"/>
</dbReference>
<dbReference type="OMA" id="QTTSMLR"/>
<evidence type="ECO:0000256" key="2">
    <source>
        <dbReference type="ARBA" id="ARBA00022857"/>
    </source>
</evidence>
<dbReference type="SUPFAM" id="SSF51735">
    <property type="entry name" value="NAD(P)-binding Rossmann-fold domains"/>
    <property type="match status" value="1"/>
</dbReference>
<keyword evidence="3" id="KW-0560">Oxidoreductase</keyword>
<evidence type="ECO:0000313" key="4">
    <source>
        <dbReference type="EMBL" id="OOF94681.1"/>
    </source>
</evidence>
<dbReference type="Pfam" id="PF00106">
    <property type="entry name" value="adh_short"/>
    <property type="match status" value="1"/>
</dbReference>
<dbReference type="Gene3D" id="3.40.50.720">
    <property type="entry name" value="NAD(P)-binding Rossmann-like Domain"/>
    <property type="match status" value="1"/>
</dbReference>
<evidence type="ECO:0000313" key="5">
    <source>
        <dbReference type="Proteomes" id="UP000188318"/>
    </source>
</evidence>
<keyword evidence="2" id="KW-0521">NADP</keyword>
<organism evidence="4 5">
    <name type="scientific">Aspergillus carbonarius (strain ITEM 5010)</name>
    <dbReference type="NCBI Taxonomy" id="602072"/>
    <lineage>
        <taxon>Eukaryota</taxon>
        <taxon>Fungi</taxon>
        <taxon>Dikarya</taxon>
        <taxon>Ascomycota</taxon>
        <taxon>Pezizomycotina</taxon>
        <taxon>Eurotiomycetes</taxon>
        <taxon>Eurotiomycetidae</taxon>
        <taxon>Eurotiales</taxon>
        <taxon>Aspergillaceae</taxon>
        <taxon>Aspergillus</taxon>
        <taxon>Aspergillus subgen. Circumdati</taxon>
    </lineage>
</organism>
<dbReference type="OrthoDB" id="191139at2759"/>
<dbReference type="EMBL" id="KV907501">
    <property type="protein sequence ID" value="OOF94681.1"/>
    <property type="molecule type" value="Genomic_DNA"/>
</dbReference>
<keyword evidence="5" id="KW-1185">Reference proteome</keyword>
<name>A0A1R3RJM1_ASPC5</name>
<sequence>MAITVESFMPDLSGRVALVTGGYSGLGFGTSIELARKGARVYIAGRSESKYQETVQTIIAEYPAADVRFLPMDLMDLGNVSRVAEAFMQQESRLHLLVNNAGVMCTPYKETKDGFEMQIAVNYISHFLLTKLLLPCLLEAAEDSPDGTVRVVNVSSDGHEKLAPKRGIIFEDVNLKGDYSVWTRYGHSKLANVLHARELAKRYPNIISVSVHPGTVKTNLSQGPLSSTPLYRFVKPLVELGAPGPRKGAANILFAAASKSLSSLDNGSYFLPVGKKTKASRSGESLEMAHKLWEWTEEEMRRRGY</sequence>
<dbReference type="Proteomes" id="UP000188318">
    <property type="component" value="Unassembled WGS sequence"/>
</dbReference>
<dbReference type="VEuPathDB" id="FungiDB:ASPCADRAFT_208341"/>
<reference evidence="5" key="1">
    <citation type="journal article" date="2017" name="Genome Biol.">
        <title>Comparative genomics reveals high biological diversity and specific adaptations in the industrially and medically important fungal genus Aspergillus.</title>
        <authorList>
            <person name="de Vries R.P."/>
            <person name="Riley R."/>
            <person name="Wiebenga A."/>
            <person name="Aguilar-Osorio G."/>
            <person name="Amillis S."/>
            <person name="Uchima C.A."/>
            <person name="Anderluh G."/>
            <person name="Asadollahi M."/>
            <person name="Askin M."/>
            <person name="Barry K."/>
            <person name="Battaglia E."/>
            <person name="Bayram O."/>
            <person name="Benocci T."/>
            <person name="Braus-Stromeyer S.A."/>
            <person name="Caldana C."/>
            <person name="Canovas D."/>
            <person name="Cerqueira G.C."/>
            <person name="Chen F."/>
            <person name="Chen W."/>
            <person name="Choi C."/>
            <person name="Clum A."/>
            <person name="Dos Santos R.A."/>
            <person name="Damasio A.R."/>
            <person name="Diallinas G."/>
            <person name="Emri T."/>
            <person name="Fekete E."/>
            <person name="Flipphi M."/>
            <person name="Freyberg S."/>
            <person name="Gallo A."/>
            <person name="Gournas C."/>
            <person name="Habgood R."/>
            <person name="Hainaut M."/>
            <person name="Harispe M.L."/>
            <person name="Henrissat B."/>
            <person name="Hilden K.S."/>
            <person name="Hope R."/>
            <person name="Hossain A."/>
            <person name="Karabika E."/>
            <person name="Karaffa L."/>
            <person name="Karanyi Z."/>
            <person name="Krasevec N."/>
            <person name="Kuo A."/>
            <person name="Kusch H."/>
            <person name="LaButti K."/>
            <person name="Lagendijk E.L."/>
            <person name="Lapidus A."/>
            <person name="Levasseur A."/>
            <person name="Lindquist E."/>
            <person name="Lipzen A."/>
            <person name="Logrieco A.F."/>
            <person name="MacCabe A."/>
            <person name="Maekelae M.R."/>
            <person name="Malavazi I."/>
            <person name="Melin P."/>
            <person name="Meyer V."/>
            <person name="Mielnichuk N."/>
            <person name="Miskei M."/>
            <person name="Molnar A.P."/>
            <person name="Mule G."/>
            <person name="Ngan C.Y."/>
            <person name="Orejas M."/>
            <person name="Orosz E."/>
            <person name="Ouedraogo J.P."/>
            <person name="Overkamp K.M."/>
            <person name="Park H.-S."/>
            <person name="Perrone G."/>
            <person name="Piumi F."/>
            <person name="Punt P.J."/>
            <person name="Ram A.F."/>
            <person name="Ramon A."/>
            <person name="Rauscher S."/>
            <person name="Record E."/>
            <person name="Riano-Pachon D.M."/>
            <person name="Robert V."/>
            <person name="Roehrig J."/>
            <person name="Ruller R."/>
            <person name="Salamov A."/>
            <person name="Salih N.S."/>
            <person name="Samson R.A."/>
            <person name="Sandor E."/>
            <person name="Sanguinetti M."/>
            <person name="Schuetze T."/>
            <person name="Sepcic K."/>
            <person name="Shelest E."/>
            <person name="Sherlock G."/>
            <person name="Sophianopoulou V."/>
            <person name="Squina F.M."/>
            <person name="Sun H."/>
            <person name="Susca A."/>
            <person name="Todd R.B."/>
            <person name="Tsang A."/>
            <person name="Unkles S.E."/>
            <person name="van de Wiele N."/>
            <person name="van Rossen-Uffink D."/>
            <person name="Oliveira J.V."/>
            <person name="Vesth T.C."/>
            <person name="Visser J."/>
            <person name="Yu J.-H."/>
            <person name="Zhou M."/>
            <person name="Andersen M.R."/>
            <person name="Archer D.B."/>
            <person name="Baker S.E."/>
            <person name="Benoit I."/>
            <person name="Brakhage A.A."/>
            <person name="Braus G.H."/>
            <person name="Fischer R."/>
            <person name="Frisvad J.C."/>
            <person name="Goldman G.H."/>
            <person name="Houbraken J."/>
            <person name="Oakley B."/>
            <person name="Pocsi I."/>
            <person name="Scazzocchio C."/>
            <person name="Seiboth B."/>
            <person name="vanKuyk P.A."/>
            <person name="Wortman J."/>
            <person name="Dyer P.S."/>
            <person name="Grigoriev I.V."/>
        </authorList>
    </citation>
    <scope>NUCLEOTIDE SEQUENCE [LARGE SCALE GENOMIC DNA]</scope>
    <source>
        <strain evidence="5">ITEM 5010</strain>
    </source>
</reference>
<dbReference type="InterPro" id="IPR036291">
    <property type="entry name" value="NAD(P)-bd_dom_sf"/>
</dbReference>
<evidence type="ECO:0000256" key="1">
    <source>
        <dbReference type="ARBA" id="ARBA00006484"/>
    </source>
</evidence>